<feature type="active site" description="For ring-opening step" evidence="1">
    <location>
        <position position="144"/>
    </location>
</feature>
<evidence type="ECO:0000313" key="3">
    <source>
        <dbReference type="EMBL" id="MCL9683869.1"/>
    </source>
</evidence>
<dbReference type="Pfam" id="PF01182">
    <property type="entry name" value="Glucosamine_iso"/>
    <property type="match status" value="1"/>
</dbReference>
<dbReference type="GO" id="GO:0006046">
    <property type="term" value="P:N-acetylglucosamine catabolic process"/>
    <property type="evidence" value="ECO:0007669"/>
    <property type="project" value="UniProtKB-UniRule"/>
</dbReference>
<evidence type="ECO:0000313" key="4">
    <source>
        <dbReference type="Proteomes" id="UP001139721"/>
    </source>
</evidence>
<reference evidence="3" key="1">
    <citation type="submission" date="2021-11" db="EMBL/GenBank/DDBJ databases">
        <title>Legionella maioricencis sp. nov., a new species isolated from hot water samples in Mallorca.</title>
        <authorList>
            <person name="Crespi S."/>
            <person name="Drasar V."/>
            <person name="Salva-Serra F."/>
            <person name="Jaen-Luchoro D."/>
            <person name="Pineiro-Iglesias B."/>
            <person name="Aliaga F."/>
            <person name="Fernandez-Juarez V."/>
            <person name="Coll G."/>
            <person name="Moore E.R.B."/>
            <person name="Bennasar-Figueras A."/>
        </authorList>
    </citation>
    <scope>NUCLEOTIDE SEQUENCE</scope>
    <source>
        <strain evidence="3">HCPI-6</strain>
    </source>
</reference>
<dbReference type="CDD" id="cd01399">
    <property type="entry name" value="GlcN6P_deaminase"/>
    <property type="match status" value="1"/>
</dbReference>
<comment type="subunit">
    <text evidence="1">Homohexamer.</text>
</comment>
<dbReference type="Proteomes" id="UP001139721">
    <property type="component" value="Unassembled WGS sequence"/>
</dbReference>
<dbReference type="PROSITE" id="PS01161">
    <property type="entry name" value="GLC_GALNAC_ISOMERASE"/>
    <property type="match status" value="1"/>
</dbReference>
<gene>
    <name evidence="1 3" type="primary">nagB</name>
    <name evidence="3" type="ORF">LOX96_07175</name>
</gene>
<comment type="function">
    <text evidence="1">Catalyzes the reversible isomerization-deamination of glucosamine 6-phosphate (GlcN6P) to form fructose 6-phosphate (Fru6P) and ammonium ion.</text>
</comment>
<keyword evidence="4" id="KW-1185">Reference proteome</keyword>
<organism evidence="3 4">
    <name type="scientific">Legionella maioricensis</name>
    <dbReference type="NCBI Taxonomy" id="2896528"/>
    <lineage>
        <taxon>Bacteria</taxon>
        <taxon>Pseudomonadati</taxon>
        <taxon>Pseudomonadota</taxon>
        <taxon>Gammaproteobacteria</taxon>
        <taxon>Legionellales</taxon>
        <taxon>Legionellaceae</taxon>
        <taxon>Legionella</taxon>
    </lineage>
</organism>
<keyword evidence="1 3" id="KW-0378">Hydrolase</keyword>
<dbReference type="AlphaFoldDB" id="A0A9X2IAA6"/>
<dbReference type="NCBIfam" id="TIGR00502">
    <property type="entry name" value="nagB"/>
    <property type="match status" value="1"/>
</dbReference>
<feature type="domain" description="Glucosamine/galactosamine-6-phosphate isomerase" evidence="2">
    <location>
        <begin position="10"/>
        <end position="239"/>
    </location>
</feature>
<comment type="catalytic activity">
    <reaction evidence="1">
        <text>alpha-D-glucosamine 6-phosphate + H2O = beta-D-fructose 6-phosphate + NH4(+)</text>
        <dbReference type="Rhea" id="RHEA:12172"/>
        <dbReference type="ChEBI" id="CHEBI:15377"/>
        <dbReference type="ChEBI" id="CHEBI:28938"/>
        <dbReference type="ChEBI" id="CHEBI:57634"/>
        <dbReference type="ChEBI" id="CHEBI:75989"/>
        <dbReference type="EC" id="3.5.99.6"/>
    </reaction>
</comment>
<dbReference type="InterPro" id="IPR037171">
    <property type="entry name" value="NagB/RpiA_transferase-like"/>
</dbReference>
<dbReference type="InterPro" id="IPR018321">
    <property type="entry name" value="Glucosamine6P_isomerase_CS"/>
</dbReference>
<feature type="active site" description="For ring-opening step" evidence="1">
    <location>
        <position position="151"/>
    </location>
</feature>
<dbReference type="PANTHER" id="PTHR42892:SF1">
    <property type="entry name" value="GLUCOSAMINE-6-PHOSPHATE ISOMERASE"/>
    <property type="match status" value="1"/>
</dbReference>
<evidence type="ECO:0000256" key="1">
    <source>
        <dbReference type="HAMAP-Rule" id="MF_01241"/>
    </source>
</evidence>
<dbReference type="InterPro" id="IPR006148">
    <property type="entry name" value="Glc/Gal-6P_isomerase"/>
</dbReference>
<dbReference type="RefSeq" id="WP_250420920.1">
    <property type="nucleotide sequence ID" value="NZ_JAJKBJ010000006.1"/>
</dbReference>
<comment type="pathway">
    <text evidence="1">Amino-sugar metabolism; N-acetylneuraminate degradation; D-fructose 6-phosphate from N-acetylneuraminate: step 5/5.</text>
</comment>
<dbReference type="InterPro" id="IPR052960">
    <property type="entry name" value="GlcN6P_deaminase-like"/>
</dbReference>
<protein>
    <recommendedName>
        <fullName evidence="1">Glucosamine-6-phosphate deaminase</fullName>
        <ecNumber evidence="1">3.5.99.6</ecNumber>
    </recommendedName>
    <alternativeName>
        <fullName evidence="1">GlcN6P deaminase</fullName>
        <shortName evidence="1">GNPDA</shortName>
    </alternativeName>
    <alternativeName>
        <fullName evidence="1">Glucosamine-6-phosphate isomerase</fullName>
    </alternativeName>
</protein>
<evidence type="ECO:0000259" key="2">
    <source>
        <dbReference type="Pfam" id="PF01182"/>
    </source>
</evidence>
<dbReference type="EMBL" id="JAJKBJ010000006">
    <property type="protein sequence ID" value="MCL9683869.1"/>
    <property type="molecule type" value="Genomic_DNA"/>
</dbReference>
<name>A0A9X2IAA6_9GAMM</name>
<feature type="active site" description="Proton acceptor; for enolization step" evidence="1">
    <location>
        <position position="73"/>
    </location>
</feature>
<proteinExistence type="inferred from homology"/>
<accession>A0A9X2IAA6</accession>
<dbReference type="PANTHER" id="PTHR42892">
    <property type="entry name" value="GLUCOSAMINE-6-PHOSPHATE DEAMINASE-LIKE PROTEIN BT_0258-RELATED"/>
    <property type="match status" value="1"/>
</dbReference>
<dbReference type="EC" id="3.5.99.6" evidence="1"/>
<sequence length="296" mass="32864">MFDHIIVRETPEGMAHKAARAIQKKIMENNEKKIPTVLGLATGSTPEPVYKELVRMHKEEKLDFSSVITFNLDEYLGLEPTHSQSYHYYMHHHLFGHVNIKKENIHMLDGTISPDLIDQHVKEYEEKIQQVGGIDIQLLGIGVNGHIGFNEPGSALDSKTRLVELDDKTREANKRFFSCKEVVPTHALTMGIGTIFKLCKACYLLATGSTKADIIAEVISSSSADKCIPATALYDHQNVTVILDEKAAAKLPESVKPKTTLLSSKSFYVAPKIPEATQFPVPVYEGSTPTQVGTFM</sequence>
<comment type="caution">
    <text evidence="3">The sequence shown here is derived from an EMBL/GenBank/DDBJ whole genome shotgun (WGS) entry which is preliminary data.</text>
</comment>
<dbReference type="Gene3D" id="3.40.50.1360">
    <property type="match status" value="1"/>
</dbReference>
<dbReference type="GO" id="GO:0004342">
    <property type="term" value="F:glucosamine-6-phosphate deaminase activity"/>
    <property type="evidence" value="ECO:0007669"/>
    <property type="project" value="UniProtKB-UniRule"/>
</dbReference>
<dbReference type="InterPro" id="IPR004547">
    <property type="entry name" value="Glucosamine6P_isomerase"/>
</dbReference>
<feature type="active site" description="Proton acceptor; for ring-opening step" evidence="1">
    <location>
        <position position="146"/>
    </location>
</feature>
<dbReference type="SUPFAM" id="SSF100950">
    <property type="entry name" value="NagB/RpiA/CoA transferase-like"/>
    <property type="match status" value="1"/>
</dbReference>
<dbReference type="HAMAP" id="MF_01241">
    <property type="entry name" value="GlcN6P_deamin"/>
    <property type="match status" value="1"/>
</dbReference>
<keyword evidence="1" id="KW-0119">Carbohydrate metabolism</keyword>
<dbReference type="GO" id="GO:0019262">
    <property type="term" value="P:N-acetylneuraminate catabolic process"/>
    <property type="evidence" value="ECO:0007669"/>
    <property type="project" value="UniProtKB-UniRule"/>
</dbReference>
<comment type="similarity">
    <text evidence="1">Belongs to the glucosamine/galactosamine-6-phosphate isomerase family. NagB subfamily.</text>
</comment>
<comment type="caution">
    <text evidence="1">Lacks conserved residue(s) required for the propagation of feature annotation.</text>
</comment>
<dbReference type="GO" id="GO:0005975">
    <property type="term" value="P:carbohydrate metabolic process"/>
    <property type="evidence" value="ECO:0007669"/>
    <property type="project" value="InterPro"/>
</dbReference>